<feature type="chain" id="PRO_5023015543" description="DUF1795 domain-containing protein" evidence="1">
    <location>
        <begin position="29"/>
        <end position="202"/>
    </location>
</feature>
<evidence type="ECO:0000313" key="3">
    <source>
        <dbReference type="Proteomes" id="UP000321413"/>
    </source>
</evidence>
<gene>
    <name evidence="2" type="ORF">FVD38_11925</name>
</gene>
<dbReference type="EMBL" id="VPFD01000012">
    <property type="protein sequence ID" value="TXF99527.1"/>
    <property type="molecule type" value="Genomic_DNA"/>
</dbReference>
<reference evidence="2 3" key="1">
    <citation type="submission" date="2019-08" db="EMBL/GenBank/DDBJ databases">
        <title>Massilia golmudensis sp. nov., isolated from sand in the Qinghai-Tibetan Plateau.</title>
        <authorList>
            <person name="Zhang B."/>
        </authorList>
    </citation>
    <scope>NUCLEOTIDE SEQUENCE [LARGE SCALE GENOMIC DNA]</scope>
    <source>
        <strain evidence="2 3">GEM5</strain>
    </source>
</reference>
<dbReference type="AlphaFoldDB" id="A0A5C7FTG0"/>
<comment type="caution">
    <text evidence="2">The sequence shown here is derived from an EMBL/GenBank/DDBJ whole genome shotgun (WGS) entry which is preliminary data.</text>
</comment>
<proteinExistence type="predicted"/>
<feature type="signal peptide" evidence="1">
    <location>
        <begin position="1"/>
        <end position="28"/>
    </location>
</feature>
<sequence length="202" mass="22559">MRPRRRLALAGSHALLLGWLLPFSGARAQTRGTNGRPPELRHMQIFHVQELGLEVWVENQPPWETRLSNETGRPTFVAESPPNYHPPTVITYASWPEEKVPAEGMHQMAGAAIRRASENFGVSRERSLAIPVRLARYGDIQGYEGWFTGKADGVAMDVSVFVGQAPGKFPVVFNVYTTRGKLPNLTEVLRRAWTNVKYLPAG</sequence>
<name>A0A5C7FTG0_9BURK</name>
<keyword evidence="3" id="KW-1185">Reference proteome</keyword>
<organism evidence="2 3">
    <name type="scientific">Massilia arenae</name>
    <dbReference type="NCBI Taxonomy" id="2603288"/>
    <lineage>
        <taxon>Bacteria</taxon>
        <taxon>Pseudomonadati</taxon>
        <taxon>Pseudomonadota</taxon>
        <taxon>Betaproteobacteria</taxon>
        <taxon>Burkholderiales</taxon>
        <taxon>Oxalobacteraceae</taxon>
        <taxon>Telluria group</taxon>
        <taxon>Massilia</taxon>
    </lineage>
</organism>
<evidence type="ECO:0008006" key="4">
    <source>
        <dbReference type="Google" id="ProtNLM"/>
    </source>
</evidence>
<evidence type="ECO:0000256" key="1">
    <source>
        <dbReference type="SAM" id="SignalP"/>
    </source>
</evidence>
<keyword evidence="1" id="KW-0732">Signal</keyword>
<evidence type="ECO:0000313" key="2">
    <source>
        <dbReference type="EMBL" id="TXF99527.1"/>
    </source>
</evidence>
<dbReference type="Proteomes" id="UP000321413">
    <property type="component" value="Unassembled WGS sequence"/>
</dbReference>
<protein>
    <recommendedName>
        <fullName evidence="4">DUF1795 domain-containing protein</fullName>
    </recommendedName>
</protein>
<accession>A0A5C7FTG0</accession>